<dbReference type="InterPro" id="IPR051582">
    <property type="entry name" value="LRR_extensin-like_regulator"/>
</dbReference>
<dbReference type="SUPFAM" id="SSF52058">
    <property type="entry name" value="L domain-like"/>
    <property type="match status" value="1"/>
</dbReference>
<dbReference type="EnsemblPlants" id="KQJ85206">
    <property type="protein sequence ID" value="KQJ85206"/>
    <property type="gene ID" value="BRADI_5g25630v3"/>
</dbReference>
<organism evidence="8">
    <name type="scientific">Brachypodium distachyon</name>
    <name type="common">Purple false brome</name>
    <name type="synonym">Trachynia distachya</name>
    <dbReference type="NCBI Taxonomy" id="15368"/>
    <lineage>
        <taxon>Eukaryota</taxon>
        <taxon>Viridiplantae</taxon>
        <taxon>Streptophyta</taxon>
        <taxon>Embryophyta</taxon>
        <taxon>Tracheophyta</taxon>
        <taxon>Spermatophyta</taxon>
        <taxon>Magnoliopsida</taxon>
        <taxon>Liliopsida</taxon>
        <taxon>Poales</taxon>
        <taxon>Poaceae</taxon>
        <taxon>BOP clade</taxon>
        <taxon>Pooideae</taxon>
        <taxon>Stipodae</taxon>
        <taxon>Brachypodieae</taxon>
        <taxon>Brachypodium</taxon>
    </lineage>
</organism>
<dbReference type="GO" id="GO:0005576">
    <property type="term" value="C:extracellular region"/>
    <property type="evidence" value="ECO:0007669"/>
    <property type="project" value="UniProtKB-SubCell"/>
</dbReference>
<dbReference type="HOGENOM" id="CLU_000288_23_1_1"/>
<dbReference type="GeneID" id="100838147"/>
<dbReference type="InterPro" id="IPR001611">
    <property type="entry name" value="Leu-rich_rpt"/>
</dbReference>
<keyword evidence="9" id="KW-1185">Reference proteome</keyword>
<dbReference type="EMBL" id="CM000884">
    <property type="protein sequence ID" value="KQJ85206.1"/>
    <property type="molecule type" value="Genomic_DNA"/>
</dbReference>
<keyword evidence="4" id="KW-0677">Repeat</keyword>
<comment type="subcellular location">
    <subcellularLocation>
        <location evidence="1">Secreted</location>
    </subcellularLocation>
</comment>
<dbReference type="RefSeq" id="XP_003580786.1">
    <property type="nucleotide sequence ID" value="XM_003580738.4"/>
</dbReference>
<evidence type="ECO:0008006" key="10">
    <source>
        <dbReference type="Google" id="ProtNLM"/>
    </source>
</evidence>
<dbReference type="AlphaFoldDB" id="I1J368"/>
<accession>I1J368</accession>
<dbReference type="OrthoDB" id="676979at2759"/>
<sequence>MALQAPAAPARALLLLLAFAVSASSSTHSHSHLVSAPAPVPETETTTGSSSSDGCGCGPTPPPWDFENQKLTALYSVIQTFKRTITSDPLGVTSTWVGTKICDSADNGTAYKGFFCDHPPDSPPGTRTVASIDFNGFHLRAPTLAGFIDAFPDLALFHANSNSFSGNVPDLTGLPYFYELDLSNNAFSGSFPDTVVPLGNLLFLDLRFNGFSGSVPAPVFALSVEALFLNNNGFSGDIPDSAFGSTTAEYLVVANNQFTGPIPRSIFNVSGTLSEVLFLNNRFSGCLPYEIGLVEGLTVFDAGGNEIKGPIPLSFGCLSDVEQLNLAGNQLYGHVPDVLCALAKTGKLGNLSLSDNYFHSVGRLCMELVRSRVLDVKKNCILGFPRQRPAMECAAFYADPSKHCPFIPHIPCDLPGFRPPAFAPPSKALPATKTTGHGGGGGN</sequence>
<dbReference type="Gramene" id="KQJ85206">
    <property type="protein sequence ID" value="KQJ85206"/>
    <property type="gene ID" value="BRADI_5g25630v3"/>
</dbReference>
<proteinExistence type="predicted"/>
<evidence type="ECO:0000256" key="6">
    <source>
        <dbReference type="SAM" id="SignalP"/>
    </source>
</evidence>
<dbReference type="PANTHER" id="PTHR32093:SF128">
    <property type="entry name" value="LEUCINE-RICH REPEAT-CONTAINING N-TERMINAL PLANT-TYPE DOMAIN-CONTAINING PROTEIN"/>
    <property type="match status" value="1"/>
</dbReference>
<dbReference type="OMA" id="FVPHIPC"/>
<name>I1J368_BRADI</name>
<feature type="chain" id="PRO_5014095682" description="Leucine-rich repeat-containing N-terminal plant-type domain-containing protein" evidence="6">
    <location>
        <begin position="26"/>
        <end position="443"/>
    </location>
</feature>
<dbReference type="STRING" id="15368.I1J368"/>
<evidence type="ECO:0000256" key="2">
    <source>
        <dbReference type="ARBA" id="ARBA00022525"/>
    </source>
</evidence>
<reference evidence="8" key="3">
    <citation type="submission" date="2018-08" db="UniProtKB">
        <authorList>
            <consortium name="EnsemblPlants"/>
        </authorList>
    </citation>
    <scope>IDENTIFICATION</scope>
    <source>
        <strain evidence="8">cv. Bd21</strain>
    </source>
</reference>
<dbReference type="Gene3D" id="3.80.10.10">
    <property type="entry name" value="Ribonuclease Inhibitor"/>
    <property type="match status" value="1"/>
</dbReference>
<evidence type="ECO:0000313" key="8">
    <source>
        <dbReference type="EnsemblPlants" id="KQJ85206"/>
    </source>
</evidence>
<feature type="region of interest" description="Disordered" evidence="5">
    <location>
        <begin position="30"/>
        <end position="62"/>
    </location>
</feature>
<feature type="compositionally biased region" description="Low complexity" evidence="5">
    <location>
        <begin position="30"/>
        <end position="54"/>
    </location>
</feature>
<evidence type="ECO:0000256" key="1">
    <source>
        <dbReference type="ARBA" id="ARBA00004613"/>
    </source>
</evidence>
<evidence type="ECO:0000313" key="7">
    <source>
        <dbReference type="EMBL" id="KQJ85206.1"/>
    </source>
</evidence>
<protein>
    <recommendedName>
        <fullName evidence="10">Leucine-rich repeat-containing N-terminal plant-type domain-containing protein</fullName>
    </recommendedName>
</protein>
<evidence type="ECO:0000256" key="3">
    <source>
        <dbReference type="ARBA" id="ARBA00022729"/>
    </source>
</evidence>
<dbReference type="Proteomes" id="UP000008810">
    <property type="component" value="Chromosome 5"/>
</dbReference>
<gene>
    <name evidence="8" type="primary">LOC100838147</name>
    <name evidence="7" type="ORF">BRADI_5g25630v3</name>
</gene>
<reference evidence="7" key="2">
    <citation type="submission" date="2017-06" db="EMBL/GenBank/DDBJ databases">
        <title>WGS assembly of Brachypodium distachyon.</title>
        <authorList>
            <consortium name="The International Brachypodium Initiative"/>
            <person name="Lucas S."/>
            <person name="Harmon-Smith M."/>
            <person name="Lail K."/>
            <person name="Tice H."/>
            <person name="Grimwood J."/>
            <person name="Bruce D."/>
            <person name="Barry K."/>
            <person name="Shu S."/>
            <person name="Lindquist E."/>
            <person name="Wang M."/>
            <person name="Pitluck S."/>
            <person name="Vogel J.P."/>
            <person name="Garvin D.F."/>
            <person name="Mockler T.C."/>
            <person name="Schmutz J."/>
            <person name="Rokhsar D."/>
            <person name="Bevan M.W."/>
        </authorList>
    </citation>
    <scope>NUCLEOTIDE SEQUENCE</scope>
    <source>
        <strain evidence="7">Bd21</strain>
    </source>
</reference>
<keyword evidence="2" id="KW-0964">Secreted</keyword>
<dbReference type="eggNOG" id="ENOG502QQ8K">
    <property type="taxonomic scope" value="Eukaryota"/>
</dbReference>
<keyword evidence="3 6" id="KW-0732">Signal</keyword>
<evidence type="ECO:0000256" key="4">
    <source>
        <dbReference type="ARBA" id="ARBA00022737"/>
    </source>
</evidence>
<dbReference type="KEGG" id="bdi:100838147"/>
<reference evidence="7 8" key="1">
    <citation type="journal article" date="2010" name="Nature">
        <title>Genome sequencing and analysis of the model grass Brachypodium distachyon.</title>
        <authorList>
            <consortium name="International Brachypodium Initiative"/>
        </authorList>
    </citation>
    <scope>NUCLEOTIDE SEQUENCE [LARGE SCALE GENOMIC DNA]</scope>
    <source>
        <strain evidence="7 8">Bd21</strain>
    </source>
</reference>
<evidence type="ECO:0000256" key="5">
    <source>
        <dbReference type="SAM" id="MobiDB-lite"/>
    </source>
</evidence>
<evidence type="ECO:0000313" key="9">
    <source>
        <dbReference type="Proteomes" id="UP000008810"/>
    </source>
</evidence>
<feature type="signal peptide" evidence="6">
    <location>
        <begin position="1"/>
        <end position="25"/>
    </location>
</feature>
<dbReference type="PANTHER" id="PTHR32093">
    <property type="entry name" value="LEUCINE-RICH REPEAT EXTENSIN-LIKE PROTEIN 3-RELATED"/>
    <property type="match status" value="1"/>
</dbReference>
<dbReference type="Pfam" id="PF00560">
    <property type="entry name" value="LRR_1"/>
    <property type="match status" value="1"/>
</dbReference>
<dbReference type="InterPro" id="IPR032675">
    <property type="entry name" value="LRR_dom_sf"/>
</dbReference>